<name>H6ND21_9BACL</name>
<keyword evidence="7" id="KW-0449">Lipoprotein</keyword>
<dbReference type="GO" id="GO:0009847">
    <property type="term" value="P:spore germination"/>
    <property type="evidence" value="ECO:0007669"/>
    <property type="project" value="InterPro"/>
</dbReference>
<protein>
    <recommendedName>
        <fullName evidence="12">Germination protein, GerC family</fullName>
    </recommendedName>
</protein>
<evidence type="ECO:0000259" key="9">
    <source>
        <dbReference type="Pfam" id="PF25198"/>
    </source>
</evidence>
<dbReference type="STRING" id="1116391.PM3016_3124"/>
<dbReference type="EMBL" id="CP003235">
    <property type="protein sequence ID" value="AFC29982.1"/>
    <property type="molecule type" value="Genomic_DNA"/>
</dbReference>
<comment type="similarity">
    <text evidence="2">Belongs to the GerABKC lipoprotein family.</text>
</comment>
<evidence type="ECO:0000256" key="5">
    <source>
        <dbReference type="ARBA" id="ARBA00023136"/>
    </source>
</evidence>
<evidence type="ECO:0000256" key="4">
    <source>
        <dbReference type="ARBA" id="ARBA00022729"/>
    </source>
</evidence>
<dbReference type="KEGG" id="pmq:PM3016_3124"/>
<dbReference type="Pfam" id="PF05504">
    <property type="entry name" value="Spore_GerAC"/>
    <property type="match status" value="1"/>
</dbReference>
<sequence>MRHAILRSLPLLAGCLLLLTGCWDRKELNNVAIVMGVGIDKGQGEEYKVTAQVIKPSPPNKGGGGGSELPTWSLTAKGTTVLDAINELNRISPRRLYWPHTQLLLLGRELAESGVGGILSWFERDRDSRSGTYIAVTHGKAEDLLNQKIELGNVPSKAIVELIESAIQRQLTSRRTTLRDFISVLSTPGIDAAVDVIDSRAIRGKVETYELRGAAVFKGDRLKGFLPSEEASTIEMASGTFKDAVINIPCPQEGMSGEVSFTVTDFQRKISMTLESGRPVMGLRMIVEGNLSDQSCPVRLLQEDLRSKVEAAIGQRIQQAVKTSFAKTSKWGADIFGVGRELHRTHPSVWRQQGQEWDRNLATAKLQPSVSVSIRRSGLVLEPTPAGMR</sequence>
<dbReference type="RefSeq" id="WP_014370087.1">
    <property type="nucleotide sequence ID" value="NC_016935.1"/>
</dbReference>
<dbReference type="NCBIfam" id="TIGR02887">
    <property type="entry name" value="spore_ger_x_C"/>
    <property type="match status" value="1"/>
</dbReference>
<evidence type="ECO:0000256" key="7">
    <source>
        <dbReference type="ARBA" id="ARBA00023288"/>
    </source>
</evidence>
<dbReference type="InterPro" id="IPR046953">
    <property type="entry name" value="Spore_GerAC-like_C"/>
</dbReference>
<evidence type="ECO:0000256" key="1">
    <source>
        <dbReference type="ARBA" id="ARBA00004635"/>
    </source>
</evidence>
<evidence type="ECO:0000313" key="11">
    <source>
        <dbReference type="Proteomes" id="UP000007523"/>
    </source>
</evidence>
<keyword evidence="3" id="KW-0309">Germination</keyword>
<keyword evidence="5" id="KW-0472">Membrane</keyword>
<dbReference type="PANTHER" id="PTHR35789:SF1">
    <property type="entry name" value="SPORE GERMINATION PROTEIN B3"/>
    <property type="match status" value="1"/>
</dbReference>
<feature type="domain" description="Spore germination protein N-terminal" evidence="9">
    <location>
        <begin position="24"/>
        <end position="197"/>
    </location>
</feature>
<dbReference type="InterPro" id="IPR057336">
    <property type="entry name" value="GerAC_N"/>
</dbReference>
<accession>H6ND21</accession>
<feature type="domain" description="Spore germination GerAC-like C-terminal" evidence="8">
    <location>
        <begin position="213"/>
        <end position="378"/>
    </location>
</feature>
<evidence type="ECO:0008006" key="12">
    <source>
        <dbReference type="Google" id="ProtNLM"/>
    </source>
</evidence>
<keyword evidence="6" id="KW-0564">Palmitate</keyword>
<dbReference type="InterPro" id="IPR008844">
    <property type="entry name" value="Spore_GerAC-like"/>
</dbReference>
<keyword evidence="11" id="KW-1185">Reference proteome</keyword>
<dbReference type="InterPro" id="IPR038501">
    <property type="entry name" value="Spore_GerAC_C_sf"/>
</dbReference>
<keyword evidence="4" id="KW-0732">Signal</keyword>
<organism evidence="10 11">
    <name type="scientific">Paenibacillus mucilaginosus 3016</name>
    <dbReference type="NCBI Taxonomy" id="1116391"/>
    <lineage>
        <taxon>Bacteria</taxon>
        <taxon>Bacillati</taxon>
        <taxon>Bacillota</taxon>
        <taxon>Bacilli</taxon>
        <taxon>Bacillales</taxon>
        <taxon>Paenibacillaceae</taxon>
        <taxon>Paenibacillus</taxon>
    </lineage>
</organism>
<evidence type="ECO:0000256" key="2">
    <source>
        <dbReference type="ARBA" id="ARBA00007886"/>
    </source>
</evidence>
<evidence type="ECO:0000259" key="8">
    <source>
        <dbReference type="Pfam" id="PF05504"/>
    </source>
</evidence>
<proteinExistence type="inferred from homology"/>
<evidence type="ECO:0000256" key="3">
    <source>
        <dbReference type="ARBA" id="ARBA00022544"/>
    </source>
</evidence>
<dbReference type="PROSITE" id="PS51257">
    <property type="entry name" value="PROKAR_LIPOPROTEIN"/>
    <property type="match status" value="1"/>
</dbReference>
<dbReference type="Pfam" id="PF25198">
    <property type="entry name" value="Spore_GerAC_N"/>
    <property type="match status" value="1"/>
</dbReference>
<gene>
    <name evidence="10" type="ORF">PM3016_3124</name>
</gene>
<dbReference type="PANTHER" id="PTHR35789">
    <property type="entry name" value="SPORE GERMINATION PROTEIN B3"/>
    <property type="match status" value="1"/>
</dbReference>
<dbReference type="HOGENOM" id="CLU_051140_0_0_9"/>
<dbReference type="AlphaFoldDB" id="H6ND21"/>
<evidence type="ECO:0000256" key="6">
    <source>
        <dbReference type="ARBA" id="ARBA00023139"/>
    </source>
</evidence>
<reference evidence="10 11" key="1">
    <citation type="journal article" date="2012" name="J. Bacteriol.">
        <title>Complete Genome Sequence of Paenibacillus mucilaginosus 3016, a Bacterium Functional as Microbial Fertilizer.</title>
        <authorList>
            <person name="Ma M."/>
            <person name="Wang Z."/>
            <person name="Li L."/>
            <person name="Jiang X."/>
            <person name="Guan D."/>
            <person name="Cao F."/>
            <person name="Chen H."/>
            <person name="Wang X."/>
            <person name="Shen D."/>
            <person name="Du B."/>
            <person name="Li J."/>
        </authorList>
    </citation>
    <scope>NUCLEOTIDE SEQUENCE [LARGE SCALE GENOMIC DNA]</scope>
    <source>
        <strain evidence="10 11">3016</strain>
    </source>
</reference>
<comment type="subcellular location">
    <subcellularLocation>
        <location evidence="1">Membrane</location>
        <topology evidence="1">Lipid-anchor</topology>
    </subcellularLocation>
</comment>
<dbReference type="Gene3D" id="3.30.300.210">
    <property type="entry name" value="Nutrient germinant receptor protein C, domain 3"/>
    <property type="match status" value="1"/>
</dbReference>
<evidence type="ECO:0000313" key="10">
    <source>
        <dbReference type="EMBL" id="AFC29982.1"/>
    </source>
</evidence>
<dbReference type="GO" id="GO:0016020">
    <property type="term" value="C:membrane"/>
    <property type="evidence" value="ECO:0007669"/>
    <property type="project" value="UniProtKB-SubCell"/>
</dbReference>
<dbReference type="Gene3D" id="6.20.190.10">
    <property type="entry name" value="Nutrient germinant receptor protein C, domain 1"/>
    <property type="match status" value="1"/>
</dbReference>
<dbReference type="Proteomes" id="UP000007523">
    <property type="component" value="Chromosome"/>
</dbReference>